<sequence length="751" mass="81919">MRNESYIIAVLILTLMTGCETPLLRKVNNQAFIDGQQLIAAGDTSAGLKSLEQAMREEPDNIEIRTVFMRQREAVTGQLLFAADNARLSGDLDAAEQQYHHVLELASHNERAKAGLEALNLERHHVASMRHAEALLEKDDLEGAEAIVRSVLQENSMQSDARRLIKQINERISRMETTSLTLKTAFKKPLTMEFRETDLKSVFEIIARTAGINFVFDKDIRQDSKVSIFVRDNSIEDVLKLLLMTNQLAYKTLNNNSLLVYPNTPAKQKEYQELVVSSFHIANTDVKQMVAMVRGLVKAKDIYVNEKLNLFIMRDTLEAIRLVERLVALNDLPEPEVMLDVEVLEISRTRLLKLGPNFPDKVTFSAVPGAGAVAVPFNQIGFDGLKSFATSNQVIIDLKKELRAGDILANPRIRVKNREKAKILIGDKVPIITSNVTGTAATVSQSVSFIDVGLKLDVEPIISLNDEVSIKVALEVSTVTETIELTGGSQVPKVGTRTAETLLSLKDGETQVLAGLIRDEDKRSLAGIPGLIDLPVLGKILSGQGLERNKTEIVLLITPRIVRNIAQPTKIESEFHFGTANEAGKLPIAIGKTAAESLTMSSIGGGRNAASVFGRAAETFAPSDRSQNPFASNTPSSPVISLQTPATVGLNKEFPVRISLVGAKGSVTSELEMIYDTNMLELLDEGEKSGARSIRLGKNEASGMAAQFRFKVIATNPGVAEITVQSALAEDQESGESIEVTLPPAASVKIQ</sequence>
<reference evidence="7 8" key="1">
    <citation type="submission" date="2016-12" db="EMBL/GenBank/DDBJ databases">
        <authorList>
            <person name="Song W.-J."/>
            <person name="Kurnit D.M."/>
        </authorList>
    </citation>
    <scope>NUCLEOTIDE SEQUENCE [LARGE SCALE GENOMIC DNA]</scope>
    <source>
        <strain evidence="7 8">ATCC 49181</strain>
    </source>
</reference>
<dbReference type="Proteomes" id="UP000185062">
    <property type="component" value="Unassembled WGS sequence"/>
</dbReference>
<feature type="domain" description="Secretin/TonB short N-terminal" evidence="6">
    <location>
        <begin position="212"/>
        <end position="263"/>
    </location>
</feature>
<dbReference type="PANTHER" id="PTHR30332">
    <property type="entry name" value="PROBABLE GENERAL SECRETION PATHWAY PROTEIN D"/>
    <property type="match status" value="1"/>
</dbReference>
<keyword evidence="3" id="KW-0472">Membrane</keyword>
<evidence type="ECO:0000256" key="2">
    <source>
        <dbReference type="ARBA" id="ARBA00022448"/>
    </source>
</evidence>
<dbReference type="eggNOG" id="COG4796">
    <property type="taxonomic scope" value="Bacteria"/>
</dbReference>
<dbReference type="InterPro" id="IPR011990">
    <property type="entry name" value="TPR-like_helical_dom_sf"/>
</dbReference>
<evidence type="ECO:0000256" key="3">
    <source>
        <dbReference type="ARBA" id="ARBA00023136"/>
    </source>
</evidence>
<dbReference type="PRINTS" id="PR01032">
    <property type="entry name" value="PHAGEIV"/>
</dbReference>
<keyword evidence="8" id="KW-1185">Reference proteome</keyword>
<dbReference type="InterPro" id="IPR050810">
    <property type="entry name" value="Bact_Secretion_Sys_Channel"/>
</dbReference>
<dbReference type="SMART" id="SM00965">
    <property type="entry name" value="STN"/>
    <property type="match status" value="1"/>
</dbReference>
<keyword evidence="2" id="KW-0813">Transport</keyword>
<dbReference type="AlphaFoldDB" id="A0A1N6G4W4"/>
<dbReference type="STRING" id="44575.SAMN05216419_100557"/>
<dbReference type="Gene3D" id="3.30.1370.120">
    <property type="match status" value="1"/>
</dbReference>
<dbReference type="InterPro" id="IPR038591">
    <property type="entry name" value="NolW-like_sf"/>
</dbReference>
<organism evidence="7 8">
    <name type="scientific">Nitrosomonas cryotolerans ATCC 49181</name>
    <dbReference type="NCBI Taxonomy" id="1131553"/>
    <lineage>
        <taxon>Bacteria</taxon>
        <taxon>Pseudomonadati</taxon>
        <taxon>Pseudomonadota</taxon>
        <taxon>Betaproteobacteria</taxon>
        <taxon>Nitrosomonadales</taxon>
        <taxon>Nitrosomonadaceae</taxon>
        <taxon>Nitrosomonas</taxon>
    </lineage>
</organism>
<dbReference type="RefSeq" id="WP_028460900.1">
    <property type="nucleotide sequence ID" value="NZ_FSRO01000001.1"/>
</dbReference>
<evidence type="ECO:0000313" key="7">
    <source>
        <dbReference type="EMBL" id="SIO02579.1"/>
    </source>
</evidence>
<evidence type="ECO:0000256" key="4">
    <source>
        <dbReference type="ARBA" id="ARBA00023237"/>
    </source>
</evidence>
<name>A0A1N6G4W4_9PROT</name>
<dbReference type="PANTHER" id="PTHR30332:SF17">
    <property type="entry name" value="TYPE IV PILIATION SYSTEM PROTEIN DR_0774-RELATED"/>
    <property type="match status" value="1"/>
</dbReference>
<dbReference type="SUPFAM" id="SSF48452">
    <property type="entry name" value="TPR-like"/>
    <property type="match status" value="1"/>
</dbReference>
<dbReference type="EMBL" id="FSRO01000001">
    <property type="protein sequence ID" value="SIO02579.1"/>
    <property type="molecule type" value="Genomic_DNA"/>
</dbReference>
<accession>A0A1N6G4W4</accession>
<protein>
    <submittedName>
        <fullName evidence="7">General secretion pathway protein D</fullName>
    </submittedName>
</protein>
<comment type="subcellular location">
    <subcellularLocation>
        <location evidence="1">Membrane</location>
    </subcellularLocation>
</comment>
<dbReference type="PROSITE" id="PS51257">
    <property type="entry name" value="PROKAR_LIPOPROTEIN"/>
    <property type="match status" value="1"/>
</dbReference>
<proteinExistence type="inferred from homology"/>
<dbReference type="PRINTS" id="PR00811">
    <property type="entry name" value="BCTERIALGSPD"/>
</dbReference>
<evidence type="ECO:0000256" key="5">
    <source>
        <dbReference type="RuleBase" id="RU004003"/>
    </source>
</evidence>
<dbReference type="Gene3D" id="1.25.40.10">
    <property type="entry name" value="Tetratricopeptide repeat domain"/>
    <property type="match status" value="1"/>
</dbReference>
<dbReference type="InterPro" id="IPR001775">
    <property type="entry name" value="GspD/PilQ"/>
</dbReference>
<dbReference type="GO" id="GO:0009306">
    <property type="term" value="P:protein secretion"/>
    <property type="evidence" value="ECO:0007669"/>
    <property type="project" value="InterPro"/>
</dbReference>
<evidence type="ECO:0000256" key="1">
    <source>
        <dbReference type="ARBA" id="ARBA00004370"/>
    </source>
</evidence>
<dbReference type="InterPro" id="IPR011662">
    <property type="entry name" value="Secretin/TonB_short_N"/>
</dbReference>
<dbReference type="GO" id="GO:0019867">
    <property type="term" value="C:outer membrane"/>
    <property type="evidence" value="ECO:0007669"/>
    <property type="project" value="InterPro"/>
</dbReference>
<dbReference type="Pfam" id="PF07660">
    <property type="entry name" value="STN"/>
    <property type="match status" value="1"/>
</dbReference>
<gene>
    <name evidence="7" type="ORF">SAMN02743940_0552</name>
</gene>
<keyword evidence="4" id="KW-0998">Cell outer membrane</keyword>
<comment type="similarity">
    <text evidence="5">Belongs to the bacterial secretin family.</text>
</comment>
<evidence type="ECO:0000259" key="6">
    <source>
        <dbReference type="SMART" id="SM00965"/>
    </source>
</evidence>
<dbReference type="InterPro" id="IPR004846">
    <property type="entry name" value="T2SS/T3SS_dom"/>
</dbReference>
<evidence type="ECO:0000313" key="8">
    <source>
        <dbReference type="Proteomes" id="UP000185062"/>
    </source>
</evidence>
<dbReference type="GO" id="GO:0015627">
    <property type="term" value="C:type II protein secretion system complex"/>
    <property type="evidence" value="ECO:0007669"/>
    <property type="project" value="TreeGrafter"/>
</dbReference>
<dbReference type="Pfam" id="PF00263">
    <property type="entry name" value="Secretin"/>
    <property type="match status" value="1"/>
</dbReference>